<dbReference type="Pfam" id="PF09431">
    <property type="entry name" value="SPIN90_LRD"/>
    <property type="match status" value="1"/>
</dbReference>
<dbReference type="STRING" id="70415.A0A5S6QYH5"/>
<keyword evidence="2" id="KW-1185">Reference proteome</keyword>
<dbReference type="InterPro" id="IPR018556">
    <property type="entry name" value="SPIN90/Ldb17_LRD"/>
</dbReference>
<reference evidence="3" key="1">
    <citation type="submission" date="2019-12" db="UniProtKB">
        <authorList>
            <consortium name="WormBaseParasite"/>
        </authorList>
    </citation>
    <scope>IDENTIFICATION</scope>
</reference>
<organism evidence="2 3">
    <name type="scientific">Trichuris muris</name>
    <name type="common">Mouse whipworm</name>
    <dbReference type="NCBI Taxonomy" id="70415"/>
    <lineage>
        <taxon>Eukaryota</taxon>
        <taxon>Metazoa</taxon>
        <taxon>Ecdysozoa</taxon>
        <taxon>Nematoda</taxon>
        <taxon>Enoplea</taxon>
        <taxon>Dorylaimia</taxon>
        <taxon>Trichinellida</taxon>
        <taxon>Trichuridae</taxon>
        <taxon>Trichuris</taxon>
    </lineage>
</organism>
<evidence type="ECO:0000313" key="2">
    <source>
        <dbReference type="Proteomes" id="UP000046395"/>
    </source>
</evidence>
<protein>
    <submittedName>
        <fullName evidence="3">DUF2013 domain-containing protein</fullName>
    </submittedName>
</protein>
<dbReference type="WBParaSite" id="TMUE_3000012310.1">
    <property type="protein sequence ID" value="TMUE_3000012310.1"/>
    <property type="gene ID" value="WBGene00285905"/>
</dbReference>
<dbReference type="PANTHER" id="PTHR13357:SF1">
    <property type="entry name" value="NCK-INTERACTING PROTEIN WITH SH3 DOMAIN"/>
    <property type="match status" value="1"/>
</dbReference>
<evidence type="ECO:0000259" key="1">
    <source>
        <dbReference type="Pfam" id="PF09431"/>
    </source>
</evidence>
<dbReference type="PANTHER" id="PTHR13357">
    <property type="entry name" value="SH3 ADAPTER PROTEIN SPIN90 NCK INTERACTING PROTEIN WITH SH3 DOMAIN"/>
    <property type="match status" value="1"/>
</dbReference>
<sequence>MSQFPYKRAPPNYSKVARDVIDSLRARFDFPYDECKQCVTMVVDAARLLLDIDQLEPFYEVLTNVTVDAENCFDSSRFRKCLGDLSDAVLDGQQRSWNLYDDEEEIFNNLTLLRSLTLKADPEVSRRALRDDNFAHVGRLILLYQMETRNSIRSALLSFFQVACKLDKHIITYLVNSSLPPLIASELLTLSPSDEKTEPFLRLLATVFSTGEAVPFSHYGVLNEQFVDYLIRIFIAQDQLSVGIADLSLAAIVAFNLHFPPDCYDNIVVKSLSGHELRLLFMERLMIYFNCRDDPISRCTDTNWTNNLCIVKLLDDIVQTGNLAEFCFKGDQQLFAEIICREITDIEPDERRTAYLKLLAHSIGQLRETADACKLVNETFKIFACENEATSCEDKSLVELIRATVALSCKADE</sequence>
<feature type="domain" description="SPIN90/Ldb17 leucine-rich" evidence="1">
    <location>
        <begin position="246"/>
        <end position="361"/>
    </location>
</feature>
<evidence type="ECO:0000313" key="3">
    <source>
        <dbReference type="WBParaSite" id="TMUE_3000012310.1"/>
    </source>
</evidence>
<accession>A0A5S6QYH5</accession>
<dbReference type="GO" id="GO:0006897">
    <property type="term" value="P:endocytosis"/>
    <property type="evidence" value="ECO:0007669"/>
    <property type="project" value="TreeGrafter"/>
</dbReference>
<dbReference type="GO" id="GO:0071933">
    <property type="term" value="F:Arp2/3 complex binding"/>
    <property type="evidence" value="ECO:0007669"/>
    <property type="project" value="TreeGrafter"/>
</dbReference>
<dbReference type="Proteomes" id="UP000046395">
    <property type="component" value="Unassembled WGS sequence"/>
</dbReference>
<dbReference type="AlphaFoldDB" id="A0A5S6QYH5"/>
<name>A0A5S6QYH5_TRIMR</name>
<proteinExistence type="predicted"/>
<dbReference type="InterPro" id="IPR030125">
    <property type="entry name" value="SPIN90/Ldb17"/>
</dbReference>